<dbReference type="EMBL" id="JBIGHY010000001">
    <property type="protein sequence ID" value="MFG6413138.1"/>
    <property type="molecule type" value="Genomic_DNA"/>
</dbReference>
<organism evidence="2 3">
    <name type="scientific">Pelomonas dachongensis</name>
    <dbReference type="NCBI Taxonomy" id="3299029"/>
    <lineage>
        <taxon>Bacteria</taxon>
        <taxon>Pseudomonadati</taxon>
        <taxon>Pseudomonadota</taxon>
        <taxon>Betaproteobacteria</taxon>
        <taxon>Burkholderiales</taxon>
        <taxon>Sphaerotilaceae</taxon>
        <taxon>Roseateles</taxon>
    </lineage>
</organism>
<dbReference type="Gene3D" id="2.30.180.10">
    <property type="entry name" value="FAS1 domain"/>
    <property type="match status" value="2"/>
</dbReference>
<dbReference type="SUPFAM" id="SSF82153">
    <property type="entry name" value="FAS1 domain"/>
    <property type="match status" value="2"/>
</dbReference>
<dbReference type="InterPro" id="IPR036378">
    <property type="entry name" value="FAS1_dom_sf"/>
</dbReference>
<dbReference type="InterPro" id="IPR000782">
    <property type="entry name" value="FAS1_domain"/>
</dbReference>
<feature type="domain" description="FAS1" evidence="1">
    <location>
        <begin position="167"/>
        <end position="298"/>
    </location>
</feature>
<protein>
    <submittedName>
        <fullName evidence="2">Fasciclin domain-containing protein</fullName>
    </submittedName>
</protein>
<evidence type="ECO:0000313" key="3">
    <source>
        <dbReference type="Proteomes" id="UP001606300"/>
    </source>
</evidence>
<accession>A0ABW7EKF8</accession>
<gene>
    <name evidence="2" type="ORF">ACG02S_04425</name>
</gene>
<evidence type="ECO:0000313" key="2">
    <source>
        <dbReference type="EMBL" id="MFG6413138.1"/>
    </source>
</evidence>
<name>A0ABW7EKF8_9BURK</name>
<dbReference type="PROSITE" id="PS50213">
    <property type="entry name" value="FAS1"/>
    <property type="match status" value="2"/>
</dbReference>
<dbReference type="PANTHER" id="PTHR10900">
    <property type="entry name" value="PERIOSTIN-RELATED"/>
    <property type="match status" value="1"/>
</dbReference>
<proteinExistence type="predicted"/>
<evidence type="ECO:0000259" key="1">
    <source>
        <dbReference type="PROSITE" id="PS50213"/>
    </source>
</evidence>
<reference evidence="2 3" key="1">
    <citation type="submission" date="2024-09" db="EMBL/GenBank/DDBJ databases">
        <title>Novel species of the genus Pelomonas and Roseateles isolated from streams.</title>
        <authorList>
            <person name="Lu H."/>
        </authorList>
    </citation>
    <scope>NUCLEOTIDE SEQUENCE [LARGE SCALE GENOMIC DNA]</scope>
    <source>
        <strain evidence="2 3">DC23W</strain>
    </source>
</reference>
<dbReference type="InterPro" id="IPR050904">
    <property type="entry name" value="Adhesion/Biosynth-related"/>
</dbReference>
<feature type="domain" description="FAS1" evidence="1">
    <location>
        <begin position="17"/>
        <end position="162"/>
    </location>
</feature>
<dbReference type="Proteomes" id="UP001606300">
    <property type="component" value="Unassembled WGS sequence"/>
</dbReference>
<dbReference type="Pfam" id="PF02469">
    <property type="entry name" value="Fasciclin"/>
    <property type="match status" value="2"/>
</dbReference>
<dbReference type="SMART" id="SM00554">
    <property type="entry name" value="FAS1"/>
    <property type="match status" value="2"/>
</dbReference>
<dbReference type="RefSeq" id="WP_394469216.1">
    <property type="nucleotide sequence ID" value="NZ_JBIGHY010000001.1"/>
</dbReference>
<sequence length="303" mass="30486">MSLLLAACGGGDDDDPPPPTIAEVAQQQGFTALLAASTKAGLSTTLADPSAQLTVFAPTNAAFGTLATQLGFASADAMVTALPADALASLLRYHVLGSKKMAADLSAGTQATLYSFGNAPATLTVGTTGGVTLQDAALTSARVVTADVQARNGVVHVVDKVLVPPGVLNIVQMAQVNTLFEPLVAAVVKANLQGTLSGAGPFTVFAPTRDAFNAVASVTATLSNAQLANVLTYHVLAGQVLAAGIPFGTAVPTVLGQQITINAGTPPTIRDSTTVSARITATDVRASNGVIHVIDKVLIPNPI</sequence>
<dbReference type="PANTHER" id="PTHR10900:SF77">
    <property type="entry name" value="FI19380P1"/>
    <property type="match status" value="1"/>
</dbReference>
<comment type="caution">
    <text evidence="2">The sequence shown here is derived from an EMBL/GenBank/DDBJ whole genome shotgun (WGS) entry which is preliminary data.</text>
</comment>
<keyword evidence="3" id="KW-1185">Reference proteome</keyword>